<evidence type="ECO:0000313" key="4">
    <source>
        <dbReference type="Proteomes" id="UP001500604"/>
    </source>
</evidence>
<dbReference type="Pfam" id="PF24801">
    <property type="entry name" value="FNIII-A_GpJ"/>
    <property type="match status" value="1"/>
</dbReference>
<sequence>MNQNHAVHWIDNPYKPQECQSQPVLGRMTIQEWLDANGGLSRLNKAPTVCIYQGRQLMRSEYAEHVINDDVFFSVIPQGGGDGGSNPLVFVAVVIASIYTGGAAAGMMGVSTTTGMMIGASVGMSLMSLAVGTPSMPNSSAALTGSSTYSLGAQGNQARLGDPIPVVYGKMRVFPPFAAQPYVEYDNNEQYLYQLFALTQGECAVSDIKLSDTPVANFSEVSHEIVRPGQKVTLFHTAVVVAPEAGGQDMNEPVTHGPYVVNEIGTELTRIGVDVVFPGGLMGVNDEGDEYSVGVALRVTADPINDAGEVSGATITIFDGTISDRTRTAVRRTLATDVPAGRYQVTVQRTTGEASNTEVRNCQLGQVRGYMADDSNYGDITLMAMRVRASANLSDQSSRQVNMVVQRLLPKWSSAAGWTHPVVNNSPAWVFADILRSRYGADLADSSLALDELAYLDTVYKGRGDEFNGVFDTASNCWEALTKVAQVGRAMPVRQGNLIRMVRDQLETAHSGVFTMANMSDLSIDYVMPSERTSDSVKVTYWSKDKNYNEQTVLCELPGETGENPEEISLFGCTDHAQAWREGMYLAASNRERRVMVSFKTGIEGYIPLYGSVVLVNHDLLGGGKMFSGYVMAADGNVLILGNDVSLTGDSWYISIRDRYGLASAPVQVEQISANKVRVIGDVPAIIANTYTDEPSHYMIGQGSNWSKRVKITSVQPADDETVTISGFIESDTVHRADSGEAPPPRPDWGLPTPAPGKVEDLRVTQGGTKQEPVINLSWKQAPNSERYLIEYSHDGRQTWQPAGEGSSYVTRHSFTCDPGMITCRVAGIGALRGEWTTIDVNAGGEFATPGKVVPVLAEPFTGDSLKIKWVSEPAAARYLVNVLYSGKVVRSVALDHTFTSYEYSYLDAQQDTAGRSLTIRIRAENASNMAGEWGELSASNPVPAVPNNVVIDPFVDSFAVRCAVNGEPDTRELRVYGSQTAGFTPSAGNLLASVQSSTAYINQSGKWYFRLAWVDSWGASNLNYSGEFAAESSSIDFDEIFPIKETQISDDAISTPKLKANSVIAEKIAAKAVTAEKISVTELSAVSANMGTVTGGTLKTDAATGQRVEISSAGDFPVWMGQGEKTAANGKLYYDKTTDELVFSGELKLRSAETGGRTEYTNSYMRVYDANDQLRAEIGELM</sequence>
<evidence type="ECO:0000259" key="2">
    <source>
        <dbReference type="Pfam" id="PF24801"/>
    </source>
</evidence>
<dbReference type="PANTHER" id="PTHR36251">
    <property type="entry name" value="FELS-1 PROPHAGE HOST SPECIFICITY PROTEIN-RELATED"/>
    <property type="match status" value="1"/>
</dbReference>
<reference evidence="4" key="1">
    <citation type="journal article" date="2019" name="Int. J. Syst. Evol. Microbiol.">
        <title>The Global Catalogue of Microorganisms (GCM) 10K type strain sequencing project: providing services to taxonomists for standard genome sequencing and annotation.</title>
        <authorList>
            <consortium name="The Broad Institute Genomics Platform"/>
            <consortium name="The Broad Institute Genome Sequencing Center for Infectious Disease"/>
            <person name="Wu L."/>
            <person name="Ma J."/>
        </authorList>
    </citation>
    <scope>NUCLEOTIDE SEQUENCE [LARGE SCALE GENOMIC DNA]</scope>
    <source>
        <strain evidence="4">JCM 17805</strain>
    </source>
</reference>
<protein>
    <recommendedName>
        <fullName evidence="5">Tip attachment protein J domain-containing protein</fullName>
    </recommendedName>
</protein>
<dbReference type="EMBL" id="BAABFL010000399">
    <property type="protein sequence ID" value="GAA4650482.1"/>
    <property type="molecule type" value="Genomic_DNA"/>
</dbReference>
<evidence type="ECO:0008006" key="5">
    <source>
        <dbReference type="Google" id="ProtNLM"/>
    </source>
</evidence>
<comment type="caution">
    <text evidence="3">The sequence shown here is derived from an EMBL/GenBank/DDBJ whole genome shotgun (WGS) entry which is preliminary data.</text>
</comment>
<evidence type="ECO:0000259" key="1">
    <source>
        <dbReference type="Pfam" id="PF13550"/>
    </source>
</evidence>
<feature type="domain" description="Tip attachment protein J HDII-ins2" evidence="2">
    <location>
        <begin position="254"/>
        <end position="361"/>
    </location>
</feature>
<evidence type="ECO:0000313" key="3">
    <source>
        <dbReference type="EMBL" id="GAA4650482.1"/>
    </source>
</evidence>
<proteinExistence type="predicted"/>
<dbReference type="PANTHER" id="PTHR36251:SF2">
    <property type="entry name" value="GIFSY-2 PROPHAGE HOST SPECIFICITY PROTEIN J, PHAGE LAMBDA"/>
    <property type="match status" value="1"/>
</dbReference>
<dbReference type="NCBIfam" id="NF040662">
    <property type="entry name" value="attach_TipJ_rel"/>
    <property type="match status" value="1"/>
</dbReference>
<keyword evidence="4" id="KW-1185">Reference proteome</keyword>
<gene>
    <name evidence="3" type="ORF">GCM10023116_27650</name>
</gene>
<dbReference type="Pfam" id="PF13550">
    <property type="entry name" value="Phage-tail_3"/>
    <property type="match status" value="1"/>
</dbReference>
<dbReference type="RefSeq" id="WP_345196671.1">
    <property type="nucleotide sequence ID" value="NZ_BAABFL010000399.1"/>
</dbReference>
<name>A0ABP8V3T4_9GAMM</name>
<accession>A0ABP8V3T4</accession>
<dbReference type="InterPro" id="IPR053171">
    <property type="entry name" value="Viral_Tip_Attach_Protein"/>
</dbReference>
<organism evidence="3 4">
    <name type="scientific">Kistimonas scapharcae</name>
    <dbReference type="NCBI Taxonomy" id="1036133"/>
    <lineage>
        <taxon>Bacteria</taxon>
        <taxon>Pseudomonadati</taxon>
        <taxon>Pseudomonadota</taxon>
        <taxon>Gammaproteobacteria</taxon>
        <taxon>Oceanospirillales</taxon>
        <taxon>Endozoicomonadaceae</taxon>
        <taxon>Kistimonas</taxon>
    </lineage>
</organism>
<feature type="domain" description="Tip attachment protein J" evidence="1">
    <location>
        <begin position="475"/>
        <end position="619"/>
    </location>
</feature>
<dbReference type="InterPro" id="IPR032876">
    <property type="entry name" value="J_dom"/>
</dbReference>
<dbReference type="Proteomes" id="UP001500604">
    <property type="component" value="Unassembled WGS sequence"/>
</dbReference>
<dbReference type="InterPro" id="IPR055385">
    <property type="entry name" value="GpJ_HDII-ins2"/>
</dbReference>